<dbReference type="Gene3D" id="3.40.390.10">
    <property type="entry name" value="Collagenase (Catalytic Domain)"/>
    <property type="match status" value="1"/>
</dbReference>
<dbReference type="InterPro" id="IPR006068">
    <property type="entry name" value="ATPase_P-typ_cation-transptr_C"/>
</dbReference>
<keyword evidence="12" id="KW-1185">Reference proteome</keyword>
<dbReference type="InterPro" id="IPR036412">
    <property type="entry name" value="HAD-like_sf"/>
</dbReference>
<dbReference type="OrthoDB" id="5073508at2759"/>
<dbReference type="GO" id="GO:0012505">
    <property type="term" value="C:endomembrane system"/>
    <property type="evidence" value="ECO:0007669"/>
    <property type="project" value="UniProtKB-SubCell"/>
</dbReference>
<dbReference type="Gene3D" id="2.70.150.10">
    <property type="entry name" value="Calcium-transporting ATPase, cytoplasmic transduction domain A"/>
    <property type="match status" value="1"/>
</dbReference>
<keyword evidence="4" id="KW-0460">Magnesium</keyword>
<dbReference type="GO" id="GO:0006874">
    <property type="term" value="P:intracellular calcium ion homeostasis"/>
    <property type="evidence" value="ECO:0007669"/>
    <property type="project" value="TreeGrafter"/>
</dbReference>
<dbReference type="GO" id="GO:0005388">
    <property type="term" value="F:P-type calcium transporter activity"/>
    <property type="evidence" value="ECO:0007669"/>
    <property type="project" value="TreeGrafter"/>
</dbReference>
<dbReference type="PANTHER" id="PTHR24093">
    <property type="entry name" value="CATION TRANSPORTING ATPASE"/>
    <property type="match status" value="1"/>
</dbReference>
<dbReference type="InterPro" id="IPR023214">
    <property type="entry name" value="HAD_sf"/>
</dbReference>
<dbReference type="EMBL" id="JAAOAN010000023">
    <property type="protein sequence ID" value="KAF5724929.1"/>
    <property type="molecule type" value="Genomic_DNA"/>
</dbReference>
<dbReference type="SUPFAM" id="SSF81660">
    <property type="entry name" value="Metal cation-transporting ATPase, ATP-binding domain N"/>
    <property type="match status" value="1"/>
</dbReference>
<dbReference type="GO" id="GO:0005524">
    <property type="term" value="F:ATP binding"/>
    <property type="evidence" value="ECO:0007669"/>
    <property type="project" value="InterPro"/>
</dbReference>
<feature type="compositionally biased region" description="Polar residues" evidence="7">
    <location>
        <begin position="286"/>
        <end position="316"/>
    </location>
</feature>
<dbReference type="SUPFAM" id="SSF81653">
    <property type="entry name" value="Calcium ATPase, transduction domain A"/>
    <property type="match status" value="1"/>
</dbReference>
<dbReference type="SUPFAM" id="SSF55486">
    <property type="entry name" value="Metalloproteases ('zincins'), catalytic domain"/>
    <property type="match status" value="1"/>
</dbReference>
<feature type="transmembrane region" description="Helical" evidence="8">
    <location>
        <begin position="1358"/>
        <end position="1381"/>
    </location>
</feature>
<dbReference type="InterPro" id="IPR059000">
    <property type="entry name" value="ATPase_P-type_domA"/>
</dbReference>
<dbReference type="Gene3D" id="3.40.50.1000">
    <property type="entry name" value="HAD superfamily/HAD-like"/>
    <property type="match status" value="1"/>
</dbReference>
<evidence type="ECO:0000313" key="11">
    <source>
        <dbReference type="EMBL" id="KAF5724929.1"/>
    </source>
</evidence>
<feature type="transmembrane region" description="Helical" evidence="8">
    <location>
        <begin position="1470"/>
        <end position="1490"/>
    </location>
</feature>
<evidence type="ECO:0000256" key="5">
    <source>
        <dbReference type="ARBA" id="ARBA00022989"/>
    </source>
</evidence>
<keyword evidence="5 8" id="KW-1133">Transmembrane helix</keyword>
<feature type="transmembrane region" description="Helical" evidence="8">
    <location>
        <begin position="1318"/>
        <end position="1337"/>
    </location>
</feature>
<dbReference type="InterPro" id="IPR001757">
    <property type="entry name" value="P_typ_ATPase"/>
</dbReference>
<feature type="transmembrane region" description="Helical" evidence="8">
    <location>
        <begin position="1401"/>
        <end position="1417"/>
    </location>
</feature>
<feature type="transmembrane region" description="Helical" evidence="8">
    <location>
        <begin position="619"/>
        <end position="639"/>
    </location>
</feature>
<evidence type="ECO:0000256" key="4">
    <source>
        <dbReference type="ARBA" id="ARBA00022842"/>
    </source>
</evidence>
<dbReference type="GO" id="GO:0008237">
    <property type="term" value="F:metallopeptidase activity"/>
    <property type="evidence" value="ECO:0007669"/>
    <property type="project" value="InterPro"/>
</dbReference>
<reference evidence="11 12" key="1">
    <citation type="submission" date="2020-05" db="EMBL/GenBank/DDBJ databases">
        <title>Identification and distribution of gene clusters putatively required for synthesis of sphingolipid metabolism inhibitors in phylogenetically diverse species of the filamentous fungus Fusarium.</title>
        <authorList>
            <person name="Kim H.-S."/>
            <person name="Busman M."/>
            <person name="Brown D.W."/>
            <person name="Divon H."/>
            <person name="Uhlig S."/>
            <person name="Proctor R.H."/>
        </authorList>
    </citation>
    <scope>NUCLEOTIDE SEQUENCE [LARGE SCALE GENOMIC DNA]</scope>
    <source>
        <strain evidence="11 12">NRRL 66235</strain>
    </source>
</reference>
<comment type="caution">
    <text evidence="11">The sequence shown here is derived from an EMBL/GenBank/DDBJ whole genome shotgun (WGS) entry which is preliminary data.</text>
</comment>
<evidence type="ECO:0000259" key="9">
    <source>
        <dbReference type="Pfam" id="PF00122"/>
    </source>
</evidence>
<dbReference type="GO" id="GO:0016887">
    <property type="term" value="F:ATP hydrolysis activity"/>
    <property type="evidence" value="ECO:0007669"/>
    <property type="project" value="InterPro"/>
</dbReference>
<dbReference type="FunFam" id="2.70.150.10:FF:000028">
    <property type="entry name" value="Calcium-transporting ATPase"/>
    <property type="match status" value="1"/>
</dbReference>
<feature type="compositionally biased region" description="Polar residues" evidence="7">
    <location>
        <begin position="329"/>
        <end position="340"/>
    </location>
</feature>
<feature type="compositionally biased region" description="Polar residues" evidence="7">
    <location>
        <begin position="371"/>
        <end position="385"/>
    </location>
</feature>
<feature type="transmembrane region" description="Helical" evidence="8">
    <location>
        <begin position="581"/>
        <end position="599"/>
    </location>
</feature>
<feature type="transmembrane region" description="Helical" evidence="8">
    <location>
        <begin position="836"/>
        <end position="862"/>
    </location>
</feature>
<name>A0A8H5Z693_9HYPO</name>
<evidence type="ECO:0000256" key="8">
    <source>
        <dbReference type="SAM" id="Phobius"/>
    </source>
</evidence>
<proteinExistence type="predicted"/>
<dbReference type="SUPFAM" id="SSF56784">
    <property type="entry name" value="HAD-like"/>
    <property type="match status" value="1"/>
</dbReference>
<dbReference type="Pfam" id="PF00689">
    <property type="entry name" value="Cation_ATPase_C"/>
    <property type="match status" value="1"/>
</dbReference>
<comment type="subcellular location">
    <subcellularLocation>
        <location evidence="1">Endomembrane system</location>
        <topology evidence="1">Multi-pass membrane protein</topology>
    </subcellularLocation>
</comment>
<organism evidence="11 12">
    <name type="scientific">Fusarium mundagurra</name>
    <dbReference type="NCBI Taxonomy" id="1567541"/>
    <lineage>
        <taxon>Eukaryota</taxon>
        <taxon>Fungi</taxon>
        <taxon>Dikarya</taxon>
        <taxon>Ascomycota</taxon>
        <taxon>Pezizomycotina</taxon>
        <taxon>Sordariomycetes</taxon>
        <taxon>Hypocreomycetidae</taxon>
        <taxon>Hypocreales</taxon>
        <taxon>Nectriaceae</taxon>
        <taxon>Fusarium</taxon>
        <taxon>Fusarium fujikuroi species complex</taxon>
    </lineage>
</organism>
<evidence type="ECO:0000256" key="1">
    <source>
        <dbReference type="ARBA" id="ARBA00004127"/>
    </source>
</evidence>
<evidence type="ECO:0000256" key="3">
    <source>
        <dbReference type="ARBA" id="ARBA00022723"/>
    </source>
</evidence>
<feature type="region of interest" description="Disordered" evidence="7">
    <location>
        <begin position="286"/>
        <end position="422"/>
    </location>
</feature>
<gene>
    <name evidence="11" type="ORF">FMUND_359</name>
</gene>
<feature type="compositionally biased region" description="Basic and acidic residues" evidence="7">
    <location>
        <begin position="1"/>
        <end position="12"/>
    </location>
</feature>
<dbReference type="Gene3D" id="3.40.1110.10">
    <property type="entry name" value="Calcium-transporting ATPase, cytoplasmic domain N"/>
    <property type="match status" value="1"/>
</dbReference>
<feature type="compositionally biased region" description="Acidic residues" evidence="7">
    <location>
        <begin position="29"/>
        <end position="38"/>
    </location>
</feature>
<dbReference type="PRINTS" id="PR00120">
    <property type="entry name" value="HATPASE"/>
</dbReference>
<dbReference type="InterPro" id="IPR023299">
    <property type="entry name" value="ATPase_P-typ_cyto_dom_N"/>
</dbReference>
<dbReference type="Gene3D" id="1.20.1110.10">
    <property type="entry name" value="Calcium-transporting ATPase, transmembrane domain"/>
    <property type="match status" value="1"/>
</dbReference>
<feature type="transmembrane region" description="Helical" evidence="8">
    <location>
        <begin position="794"/>
        <end position="816"/>
    </location>
</feature>
<evidence type="ECO:0000259" key="10">
    <source>
        <dbReference type="Pfam" id="PF00689"/>
    </source>
</evidence>
<dbReference type="InterPro" id="IPR024079">
    <property type="entry name" value="MetalloPept_cat_dom_sf"/>
</dbReference>
<evidence type="ECO:0000313" key="12">
    <source>
        <dbReference type="Proteomes" id="UP000544331"/>
    </source>
</evidence>
<sequence>MHNDYEDAKIEIETDNQLEDTQKYNADTKDDDFDEESDQQTHSAKTAAADTVGREESSESAGSLGNQCTPEIFRCVTDSSGSTHILSARVGYSRRENGRRLLPRWKPGSVITYSIDVDSFTSQRSAILAERALDKAAGDWNSRDVGIRFQSLKHEGQAVFTLKYYPAPNGLFAESFFPDSKRRTLSIFKYAFKKEYRKFMANIFRHELGHVLGLRHEEAGTRESKIPSVALSTPNSQSIMRYFRDPSSLCIQDSDIAAVRKLCAIEGEQFEGFQVITVDPGALDDTSLSGSDQLSSRGSGLVSSETGSLNRASTEGQPPRVILDGETSVAVTSPQTTPTVGWSRAPPITIEPDTNDNNQEQVQPPEDVLQESKSTTADLPQNSSFLAVPDPHRIRSQSPLEKESLRTDTDQGDTKHDPRPVPFQLDVQDALTPDIGFEDKFAVENNPFAFSPGQLGKMFNPKSHSAFYALGGLHGLEKGLRTDRTAGLSMDETALEGMVSFEEAANEDASKYGALGDKAPRLSHSEYRTQDASHTPRGNDRQFGSDAAYSDRKRVFGTNMIPGPATKLLPKIMFDVYCGEWLLILLTIVAMASTAWGIYEKVAVASHQSQEPIIGPAYGISILVCIIVIICLETSNQWITQRCFERMRAMNEYRLAKVVRSGRTIEVSIFDLLVGDVVLLSAGDIVPIDGILIDGYGLKLDESCFALGSDMLRKTPGDQVFTVLDDAVNGLAHGSPWLMDPFIMSGSKVLEGTGSVVATAVGTNSNYGQLTMFLREADDLSLFRKKLQNFSTSIVRKLGIAVGILLFVVCTIKFLATLPSSTLPAQKKGRNYLDMSLLAVALSLVAAAPFSFNVCSLTTIIIKGRLREHNNSIRLRRNGGLGGYGRACEVAADTTTICTSKTGLLTQNRMRVIAVTLGNSKGYGNQSSSIDSAVGESSNNGLVDDTSAASFAQSLSPEEKQLLVRSIAINSTAYEGDVDGERKFIGFGIETALLTFGREILGLGYLEEERSNAVVEEMLPFTTRNMFMSTMVKLPNGQFRVYVTGAPEVLLTRCSKVIGDTNPNKDEISTQDLTDATRKLYHERAATYASRSLRAITLCFQDFTCRPSLDVGGFYEGMTLLAICGLQDPLRHGVVEAIRTCHGSGITVRIMTGDNVETTRAVAKENGILQSNGIIMEGPVFRSMDSHSQNAILPRLMVLARASPEDKRFFVELLKLQGETVAVASGNAQDAPALKIADVGFAKGVNGSDIAVEASDVVLMDDNFASIVLCILWGRAAKDSIAKFMQFKLAAICSASLLAFVSAVAANLSDRTVLNAAQLLWVGLVTDMSVFAVLVSWSSKAIRERKPTPQSRPFITLTMVKMMGGQLIGQLLLTLLVYFGWFKMFGKVRGPITADDRTQRNTFTFNTFVWLQIFNIINLQRPDNQFNVFKGTFGRTFLLPIGFLVIVGQVLIVFYGGQAFGTSRLKGTEWAISVALGSSSLFFGVLLRLLPDALVDKLIPEFLKRRQLQREPSLIID</sequence>
<dbReference type="GO" id="GO:0046872">
    <property type="term" value="F:metal ion binding"/>
    <property type="evidence" value="ECO:0007669"/>
    <property type="project" value="UniProtKB-KW"/>
</dbReference>
<evidence type="ECO:0000256" key="6">
    <source>
        <dbReference type="ARBA" id="ARBA00023136"/>
    </source>
</evidence>
<protein>
    <submittedName>
        <fullName evidence="11">Calcium-translocating P-type ATPase</fullName>
    </submittedName>
</protein>
<dbReference type="InterPro" id="IPR023298">
    <property type="entry name" value="ATPase_P-typ_TM_dom_sf"/>
</dbReference>
<dbReference type="SUPFAM" id="SSF81665">
    <property type="entry name" value="Calcium ATPase, transmembrane domain M"/>
    <property type="match status" value="1"/>
</dbReference>
<feature type="transmembrane region" description="Helical" evidence="8">
    <location>
        <begin position="1437"/>
        <end position="1458"/>
    </location>
</feature>
<keyword evidence="2 8" id="KW-0812">Transmembrane</keyword>
<keyword evidence="3" id="KW-0479">Metal-binding</keyword>
<dbReference type="GO" id="GO:0005886">
    <property type="term" value="C:plasma membrane"/>
    <property type="evidence" value="ECO:0007669"/>
    <property type="project" value="TreeGrafter"/>
</dbReference>
<feature type="transmembrane region" description="Helical" evidence="8">
    <location>
        <begin position="1287"/>
        <end position="1306"/>
    </location>
</feature>
<dbReference type="PANTHER" id="PTHR24093:SF369">
    <property type="entry name" value="CALCIUM-TRANSPORTING ATPASE"/>
    <property type="match status" value="1"/>
</dbReference>
<keyword evidence="6 8" id="KW-0472">Membrane</keyword>
<dbReference type="Pfam" id="PF13246">
    <property type="entry name" value="Cation_ATPase"/>
    <property type="match status" value="1"/>
</dbReference>
<accession>A0A8H5Z693</accession>
<feature type="domain" description="P-type ATPase A" evidence="9">
    <location>
        <begin position="655"/>
        <end position="771"/>
    </location>
</feature>
<feature type="region of interest" description="Disordered" evidence="7">
    <location>
        <begin position="1"/>
        <end position="65"/>
    </location>
</feature>
<feature type="compositionally biased region" description="Basic and acidic residues" evidence="7">
    <location>
        <begin position="400"/>
        <end position="419"/>
    </location>
</feature>
<evidence type="ECO:0000256" key="2">
    <source>
        <dbReference type="ARBA" id="ARBA00022692"/>
    </source>
</evidence>
<evidence type="ECO:0000256" key="7">
    <source>
        <dbReference type="SAM" id="MobiDB-lite"/>
    </source>
</evidence>
<dbReference type="Proteomes" id="UP000544331">
    <property type="component" value="Unassembled WGS sequence"/>
</dbReference>
<dbReference type="InterPro" id="IPR008250">
    <property type="entry name" value="ATPase_P-typ_transduc_dom_A_sf"/>
</dbReference>
<feature type="domain" description="Cation-transporting P-type ATPase C-terminal" evidence="10">
    <location>
        <begin position="1313"/>
        <end position="1489"/>
    </location>
</feature>
<dbReference type="Pfam" id="PF00122">
    <property type="entry name" value="E1-E2_ATPase"/>
    <property type="match status" value="1"/>
</dbReference>